<name>A0A183E1V6_9BILA</name>
<accession>A0A183E1V6</accession>
<proteinExistence type="predicted"/>
<dbReference type="WBParaSite" id="GPUH_0001496701-mRNA-1">
    <property type="protein sequence ID" value="GPUH_0001496701-mRNA-1"/>
    <property type="gene ID" value="GPUH_0001496701"/>
</dbReference>
<dbReference type="Proteomes" id="UP000271098">
    <property type="component" value="Unassembled WGS sequence"/>
</dbReference>
<protein>
    <submittedName>
        <fullName evidence="2 4">Uncharacterized protein</fullName>
    </submittedName>
</protein>
<keyword evidence="3" id="KW-1185">Reference proteome</keyword>
<feature type="compositionally biased region" description="Basic and acidic residues" evidence="1">
    <location>
        <begin position="32"/>
        <end position="64"/>
    </location>
</feature>
<evidence type="ECO:0000313" key="3">
    <source>
        <dbReference type="Proteomes" id="UP000271098"/>
    </source>
</evidence>
<dbReference type="AlphaFoldDB" id="A0A183E1V6"/>
<gene>
    <name evidence="2" type="ORF">GPUH_LOCUS14947</name>
</gene>
<organism evidence="4">
    <name type="scientific">Gongylonema pulchrum</name>
    <dbReference type="NCBI Taxonomy" id="637853"/>
    <lineage>
        <taxon>Eukaryota</taxon>
        <taxon>Metazoa</taxon>
        <taxon>Ecdysozoa</taxon>
        <taxon>Nematoda</taxon>
        <taxon>Chromadorea</taxon>
        <taxon>Rhabditida</taxon>
        <taxon>Spirurina</taxon>
        <taxon>Spiruromorpha</taxon>
        <taxon>Spiruroidea</taxon>
        <taxon>Gongylonematidae</taxon>
        <taxon>Gongylonema</taxon>
    </lineage>
</organism>
<evidence type="ECO:0000256" key="1">
    <source>
        <dbReference type="SAM" id="MobiDB-lite"/>
    </source>
</evidence>
<evidence type="ECO:0000313" key="2">
    <source>
        <dbReference type="EMBL" id="VDN25073.1"/>
    </source>
</evidence>
<reference evidence="2 3" key="2">
    <citation type="submission" date="2018-11" db="EMBL/GenBank/DDBJ databases">
        <authorList>
            <consortium name="Pathogen Informatics"/>
        </authorList>
    </citation>
    <scope>NUCLEOTIDE SEQUENCE [LARGE SCALE GENOMIC DNA]</scope>
</reference>
<reference evidence="4" key="1">
    <citation type="submission" date="2016-06" db="UniProtKB">
        <authorList>
            <consortium name="WormBaseParasite"/>
        </authorList>
    </citation>
    <scope>IDENTIFICATION</scope>
</reference>
<sequence length="148" mass="15908">MLDGKAVTASGSLPFMSSTPISLGRKRSRKASSKESDGSDSDKLDEPKKTKLEVKKKDATELGKTETQSEETAAAKSSGIASRLRPRRQPAVPSAQVVVSEKLSKNRATCSKRSMSAPILLAAYESLASTTPNVTWRHNSLMVAPMCR</sequence>
<feature type="compositionally biased region" description="Polar residues" evidence="1">
    <location>
        <begin position="9"/>
        <end position="21"/>
    </location>
</feature>
<evidence type="ECO:0000313" key="4">
    <source>
        <dbReference type="WBParaSite" id="GPUH_0001496701-mRNA-1"/>
    </source>
</evidence>
<feature type="region of interest" description="Disordered" evidence="1">
    <location>
        <begin position="1"/>
        <end position="96"/>
    </location>
</feature>
<dbReference type="EMBL" id="UYRT01081837">
    <property type="protein sequence ID" value="VDN25073.1"/>
    <property type="molecule type" value="Genomic_DNA"/>
</dbReference>